<dbReference type="eggNOG" id="KOG1944">
    <property type="taxonomic scope" value="Eukaryota"/>
</dbReference>
<dbReference type="VEuPathDB" id="FungiDB:SCHCODRAFT_02604210"/>
<evidence type="ECO:0000256" key="6">
    <source>
        <dbReference type="RuleBase" id="RU363053"/>
    </source>
</evidence>
<dbReference type="InterPro" id="IPR007248">
    <property type="entry name" value="Mpv17_PMP22"/>
</dbReference>
<dbReference type="OMA" id="WYQSKLA"/>
<protein>
    <recommendedName>
        <fullName evidence="9">Protein SYM1</fullName>
    </recommendedName>
</protein>
<evidence type="ECO:0000313" key="8">
    <source>
        <dbReference type="Proteomes" id="UP000007431"/>
    </source>
</evidence>
<keyword evidence="4 6" id="KW-1133">Transmembrane helix</keyword>
<name>D8PU84_SCHCM</name>
<gene>
    <name evidence="7" type="ORF">SCHCODRAFT_106237</name>
</gene>
<evidence type="ECO:0000313" key="7">
    <source>
        <dbReference type="EMBL" id="EFJ00581.1"/>
    </source>
</evidence>
<evidence type="ECO:0000256" key="3">
    <source>
        <dbReference type="ARBA" id="ARBA00022692"/>
    </source>
</evidence>
<dbReference type="RefSeq" id="XP_003035483.1">
    <property type="nucleotide sequence ID" value="XM_003035437.1"/>
</dbReference>
<dbReference type="EMBL" id="GL377303">
    <property type="protein sequence ID" value="EFJ00581.1"/>
    <property type="molecule type" value="Genomic_DNA"/>
</dbReference>
<feature type="transmembrane region" description="Helical" evidence="6">
    <location>
        <begin position="54"/>
        <end position="73"/>
    </location>
</feature>
<dbReference type="KEGG" id="scm:SCHCO_02604210"/>
<dbReference type="PANTHER" id="PTHR11266:SF17">
    <property type="entry name" value="PROTEIN MPV17"/>
    <property type="match status" value="1"/>
</dbReference>
<dbReference type="Pfam" id="PF04117">
    <property type="entry name" value="Mpv17_PMP22"/>
    <property type="match status" value="1"/>
</dbReference>
<evidence type="ECO:0000256" key="1">
    <source>
        <dbReference type="ARBA" id="ARBA00004141"/>
    </source>
</evidence>
<dbReference type="InParanoid" id="D8PU84"/>
<dbReference type="OrthoDB" id="430207at2759"/>
<evidence type="ECO:0000256" key="2">
    <source>
        <dbReference type="ARBA" id="ARBA00006824"/>
    </source>
</evidence>
<dbReference type="HOGENOM" id="CLU_049109_8_1_1"/>
<keyword evidence="8" id="KW-1185">Reference proteome</keyword>
<dbReference type="STRING" id="578458.D8PU84"/>
<sequence length="191" mass="21640">MASLFRAYNAALLKRPMLTQCLTAAVLFSGGDVLAQQFVEKRGSLHDYTRTARLAFYGGVCFGPPMTLWYQFLNRIKFASSRRAVVYRVWLDQAFLTPIAVVYFFSMMSLLEGKPYEAPDRVRSAYVPTIIRNWAVFIPAQIINFSIVPPQFRFAYVGVVSLFWNTYLSLANQEQAELEAQAAVNTPVALE</sequence>
<feature type="transmembrane region" description="Helical" evidence="6">
    <location>
        <begin position="85"/>
        <end position="105"/>
    </location>
</feature>
<dbReference type="Proteomes" id="UP000007431">
    <property type="component" value="Unassembled WGS sequence"/>
</dbReference>
<dbReference type="GO" id="GO:0016020">
    <property type="term" value="C:membrane"/>
    <property type="evidence" value="ECO:0007669"/>
    <property type="project" value="UniProtKB-SubCell"/>
</dbReference>
<dbReference type="PANTHER" id="PTHR11266">
    <property type="entry name" value="PEROXISOMAL MEMBRANE PROTEIN 2, PXMP2 MPV17"/>
    <property type="match status" value="1"/>
</dbReference>
<keyword evidence="3 6" id="KW-0812">Transmembrane</keyword>
<comment type="subcellular location">
    <subcellularLocation>
        <location evidence="1">Membrane</location>
        <topology evidence="1">Multi-pass membrane protein</topology>
    </subcellularLocation>
</comment>
<reference evidence="7 8" key="1">
    <citation type="journal article" date="2010" name="Nat. Biotechnol.">
        <title>Genome sequence of the model mushroom Schizophyllum commune.</title>
        <authorList>
            <person name="Ohm R.A."/>
            <person name="de Jong J.F."/>
            <person name="Lugones L.G."/>
            <person name="Aerts A."/>
            <person name="Kothe E."/>
            <person name="Stajich J.E."/>
            <person name="de Vries R.P."/>
            <person name="Record E."/>
            <person name="Levasseur A."/>
            <person name="Baker S.E."/>
            <person name="Bartholomew K.A."/>
            <person name="Coutinho P.M."/>
            <person name="Erdmann S."/>
            <person name="Fowler T.J."/>
            <person name="Gathman A.C."/>
            <person name="Lombard V."/>
            <person name="Henrissat B."/>
            <person name="Knabe N."/>
            <person name="Kuees U."/>
            <person name="Lilly W.W."/>
            <person name="Lindquist E."/>
            <person name="Lucas S."/>
            <person name="Magnuson J.K."/>
            <person name="Piumi F."/>
            <person name="Raudaskoski M."/>
            <person name="Salamov A."/>
            <person name="Schmutz J."/>
            <person name="Schwarze F.W.M.R."/>
            <person name="vanKuyk P.A."/>
            <person name="Horton J.S."/>
            <person name="Grigoriev I.V."/>
            <person name="Woesten H.A.B."/>
        </authorList>
    </citation>
    <scope>NUCLEOTIDE SEQUENCE [LARGE SCALE GENOMIC DNA]</scope>
    <source>
        <strain evidence="8">H4-8 / FGSC 9210</strain>
    </source>
</reference>
<accession>D8PU84</accession>
<dbReference type="GO" id="GO:0005739">
    <property type="term" value="C:mitochondrion"/>
    <property type="evidence" value="ECO:0007669"/>
    <property type="project" value="TreeGrafter"/>
</dbReference>
<evidence type="ECO:0000256" key="4">
    <source>
        <dbReference type="ARBA" id="ARBA00022989"/>
    </source>
</evidence>
<evidence type="ECO:0000256" key="5">
    <source>
        <dbReference type="ARBA" id="ARBA00023136"/>
    </source>
</evidence>
<feature type="non-terminal residue" evidence="7">
    <location>
        <position position="191"/>
    </location>
</feature>
<evidence type="ECO:0008006" key="9">
    <source>
        <dbReference type="Google" id="ProtNLM"/>
    </source>
</evidence>
<dbReference type="GeneID" id="9594914"/>
<organism evidence="8">
    <name type="scientific">Schizophyllum commune (strain H4-8 / FGSC 9210)</name>
    <name type="common">Split gill fungus</name>
    <dbReference type="NCBI Taxonomy" id="578458"/>
    <lineage>
        <taxon>Eukaryota</taxon>
        <taxon>Fungi</taxon>
        <taxon>Dikarya</taxon>
        <taxon>Basidiomycota</taxon>
        <taxon>Agaricomycotina</taxon>
        <taxon>Agaricomycetes</taxon>
        <taxon>Agaricomycetidae</taxon>
        <taxon>Agaricales</taxon>
        <taxon>Schizophyllaceae</taxon>
        <taxon>Schizophyllum</taxon>
    </lineage>
</organism>
<dbReference type="AlphaFoldDB" id="D8PU84"/>
<comment type="similarity">
    <text evidence="2 6">Belongs to the peroxisomal membrane protein PXMP2/4 family.</text>
</comment>
<keyword evidence="5 6" id="KW-0472">Membrane</keyword>
<proteinExistence type="inferred from homology"/>